<organism evidence="1 2">
    <name type="scientific">Plantimonas leprariae</name>
    <dbReference type="NCBI Taxonomy" id="2615207"/>
    <lineage>
        <taxon>Bacteria</taxon>
        <taxon>Pseudomonadati</taxon>
        <taxon>Pseudomonadota</taxon>
        <taxon>Alphaproteobacteria</taxon>
        <taxon>Hyphomicrobiales</taxon>
        <taxon>Aurantimonadaceae</taxon>
        <taxon>Plantimonas</taxon>
    </lineage>
</organism>
<evidence type="ECO:0000313" key="1">
    <source>
        <dbReference type="EMBL" id="KAB0678004.1"/>
    </source>
</evidence>
<proteinExistence type="predicted"/>
<protein>
    <recommendedName>
        <fullName evidence="3">CopG family transcriptional regulator</fullName>
    </recommendedName>
</protein>
<name>A0A7V7PM89_9HYPH</name>
<dbReference type="Gene3D" id="6.10.10.120">
    <property type="entry name" value="Antitoxin ParD1-like"/>
    <property type="match status" value="1"/>
</dbReference>
<dbReference type="InterPro" id="IPR038296">
    <property type="entry name" value="ParD_sf"/>
</dbReference>
<dbReference type="AlphaFoldDB" id="A0A7V7PM89"/>
<dbReference type="RefSeq" id="WP_150971472.1">
    <property type="nucleotide sequence ID" value="NZ_VZDO01000014.1"/>
</dbReference>
<gene>
    <name evidence="1" type="ORF">F6X38_16370</name>
</gene>
<dbReference type="InterPro" id="IPR022789">
    <property type="entry name" value="ParD"/>
</dbReference>
<dbReference type="Proteomes" id="UP000432089">
    <property type="component" value="Unassembled WGS sequence"/>
</dbReference>
<reference evidence="1 2" key="1">
    <citation type="submission" date="2019-09" db="EMBL/GenBank/DDBJ databases">
        <title>YIM 132180 draft genome.</title>
        <authorList>
            <person name="Zhang K."/>
        </authorList>
    </citation>
    <scope>NUCLEOTIDE SEQUENCE [LARGE SCALE GENOMIC DNA]</scope>
    <source>
        <strain evidence="1 2">YIM 132180</strain>
    </source>
</reference>
<accession>A0A7V7PM89</accession>
<sequence length="72" mass="7778">MSDTKTVTVDLGEEAQTLEERMASGKYASPSEVVQEALQALDREDAMLEELVEENLEEVDLPTAADAPKPAA</sequence>
<comment type="caution">
    <text evidence="1">The sequence shown here is derived from an EMBL/GenBank/DDBJ whole genome shotgun (WGS) entry which is preliminary data.</text>
</comment>
<keyword evidence="2" id="KW-1185">Reference proteome</keyword>
<evidence type="ECO:0000313" key="2">
    <source>
        <dbReference type="Proteomes" id="UP000432089"/>
    </source>
</evidence>
<dbReference type="Pfam" id="PF03693">
    <property type="entry name" value="ParD_antitoxin"/>
    <property type="match status" value="1"/>
</dbReference>
<dbReference type="EMBL" id="VZDO01000014">
    <property type="protein sequence ID" value="KAB0678004.1"/>
    <property type="molecule type" value="Genomic_DNA"/>
</dbReference>
<evidence type="ECO:0008006" key="3">
    <source>
        <dbReference type="Google" id="ProtNLM"/>
    </source>
</evidence>